<feature type="transmembrane region" description="Helical" evidence="2">
    <location>
        <begin position="422"/>
        <end position="442"/>
    </location>
</feature>
<keyword evidence="2" id="KW-1133">Transmembrane helix</keyword>
<dbReference type="AlphaFoldDB" id="A0A1Y1HVS6"/>
<evidence type="ECO:0000256" key="2">
    <source>
        <dbReference type="SAM" id="Phobius"/>
    </source>
</evidence>
<protein>
    <submittedName>
        <fullName evidence="3">High-affinity nickel-transport family protein</fullName>
    </submittedName>
</protein>
<dbReference type="OrthoDB" id="669460at2759"/>
<dbReference type="PANTHER" id="PTHR33876">
    <property type="entry name" value="UNNAMED PRODUCT"/>
    <property type="match status" value="1"/>
</dbReference>
<name>A0A1Y1HVS6_KLENI</name>
<organism evidence="3 4">
    <name type="scientific">Klebsormidium nitens</name>
    <name type="common">Green alga</name>
    <name type="synonym">Ulothrix nitens</name>
    <dbReference type="NCBI Taxonomy" id="105231"/>
    <lineage>
        <taxon>Eukaryota</taxon>
        <taxon>Viridiplantae</taxon>
        <taxon>Streptophyta</taxon>
        <taxon>Klebsormidiophyceae</taxon>
        <taxon>Klebsormidiales</taxon>
        <taxon>Klebsormidiaceae</taxon>
        <taxon>Klebsormidium</taxon>
    </lineage>
</organism>
<dbReference type="PANTHER" id="PTHR33876:SF4">
    <property type="entry name" value="CHLOROPLAST PROTEIN FOR GROWTH AND FERTILITY 2"/>
    <property type="match status" value="1"/>
</dbReference>
<accession>A0A1Y1HVS6</accession>
<sequence length="445" mass="46797">MQKSCLRGQAVIDTKCRAASQQLLWPVGTSGERQLRVASSEHAFLGKRVGAGASESRRGVRPCGFKRPLVEKKAPVARLGTPSRGSDKNRITCTSQFTAVTDNDHVVCPEVQTDAATLQSSSADLSPRNQAFALLLAKLPKLLCIAALCSVLLLPSRPAWAANGATATLARPARFARFSIVASLVSIKEAFRVASAGELLASAWTGLVAGCLHTLTGPDHLAALAPMSIGRTRLQSAWMGALWGCGHDAGQLLFGLLFLLLKERLHMDLLSQWSGVVIGVTLCGIGALGLYESRQLSASIHEPPPEERPLTPAYAGASTSGASEEYRPEETATDAPRGTASSSKPFGVATFITGIFHGFQPDALIMILPALALPSKLAGLSFLVTFLLGTILAMGSYTAFIGASCEVLGEQVPGINEKLSQVSSMISIFVGAALISSNAFGFKIL</sequence>
<evidence type="ECO:0000313" key="3">
    <source>
        <dbReference type="EMBL" id="GAQ81299.1"/>
    </source>
</evidence>
<gene>
    <name evidence="3" type="ORF">KFL_000760280</name>
</gene>
<reference evidence="3 4" key="1">
    <citation type="journal article" date="2014" name="Nat. Commun.">
        <title>Klebsormidium flaccidum genome reveals primary factors for plant terrestrial adaptation.</title>
        <authorList>
            <person name="Hori K."/>
            <person name="Maruyama F."/>
            <person name="Fujisawa T."/>
            <person name="Togashi T."/>
            <person name="Yamamoto N."/>
            <person name="Seo M."/>
            <person name="Sato S."/>
            <person name="Yamada T."/>
            <person name="Mori H."/>
            <person name="Tajima N."/>
            <person name="Moriyama T."/>
            <person name="Ikeuchi M."/>
            <person name="Watanabe M."/>
            <person name="Wada H."/>
            <person name="Kobayashi K."/>
            <person name="Saito M."/>
            <person name="Masuda T."/>
            <person name="Sasaki-Sekimoto Y."/>
            <person name="Mashiguchi K."/>
            <person name="Awai K."/>
            <person name="Shimojima M."/>
            <person name="Masuda S."/>
            <person name="Iwai M."/>
            <person name="Nobusawa T."/>
            <person name="Narise T."/>
            <person name="Kondo S."/>
            <person name="Saito H."/>
            <person name="Sato R."/>
            <person name="Murakawa M."/>
            <person name="Ihara Y."/>
            <person name="Oshima-Yamada Y."/>
            <person name="Ohtaka K."/>
            <person name="Satoh M."/>
            <person name="Sonobe K."/>
            <person name="Ishii M."/>
            <person name="Ohtani R."/>
            <person name="Kanamori-Sato M."/>
            <person name="Honoki R."/>
            <person name="Miyazaki D."/>
            <person name="Mochizuki H."/>
            <person name="Umetsu J."/>
            <person name="Higashi K."/>
            <person name="Shibata D."/>
            <person name="Kamiya Y."/>
            <person name="Sato N."/>
            <person name="Nakamura Y."/>
            <person name="Tabata S."/>
            <person name="Ida S."/>
            <person name="Kurokawa K."/>
            <person name="Ohta H."/>
        </authorList>
    </citation>
    <scope>NUCLEOTIDE SEQUENCE [LARGE SCALE GENOMIC DNA]</scope>
    <source>
        <strain evidence="3 4">NIES-2285</strain>
    </source>
</reference>
<feature type="transmembrane region" description="Helical" evidence="2">
    <location>
        <begin position="237"/>
        <end position="261"/>
    </location>
</feature>
<dbReference type="EMBL" id="DF237025">
    <property type="protein sequence ID" value="GAQ81299.1"/>
    <property type="molecule type" value="Genomic_DNA"/>
</dbReference>
<dbReference type="InterPro" id="IPR052776">
    <property type="entry name" value="Chloro_ReproSupport/MetalTrans"/>
</dbReference>
<evidence type="ECO:0000256" key="1">
    <source>
        <dbReference type="SAM" id="MobiDB-lite"/>
    </source>
</evidence>
<evidence type="ECO:0000313" key="4">
    <source>
        <dbReference type="Proteomes" id="UP000054558"/>
    </source>
</evidence>
<keyword evidence="2" id="KW-0472">Membrane</keyword>
<keyword evidence="4" id="KW-1185">Reference proteome</keyword>
<keyword evidence="2" id="KW-0812">Transmembrane</keyword>
<feature type="transmembrane region" description="Helical" evidence="2">
    <location>
        <begin position="273"/>
        <end position="291"/>
    </location>
</feature>
<feature type="region of interest" description="Disordered" evidence="1">
    <location>
        <begin position="300"/>
        <end position="342"/>
    </location>
</feature>
<feature type="transmembrane region" description="Helical" evidence="2">
    <location>
        <begin position="380"/>
        <end position="402"/>
    </location>
</feature>
<proteinExistence type="predicted"/>
<dbReference type="STRING" id="105231.A0A1Y1HVS6"/>
<dbReference type="Proteomes" id="UP000054558">
    <property type="component" value="Unassembled WGS sequence"/>
</dbReference>